<evidence type="ECO:0008006" key="4">
    <source>
        <dbReference type="Google" id="ProtNLM"/>
    </source>
</evidence>
<reference evidence="2 3" key="1">
    <citation type="submission" date="2016-11" db="EMBL/GenBank/DDBJ databases">
        <title>Trade-off between light-utilization and light-protection in marine flavobacteria.</title>
        <authorList>
            <person name="Kumagai Y."/>
        </authorList>
    </citation>
    <scope>NUCLEOTIDE SEQUENCE [LARGE SCALE GENOMIC DNA]</scope>
    <source>
        <strain evidence="2 3">ATCC 700397</strain>
    </source>
</reference>
<dbReference type="InterPro" id="IPR011486">
    <property type="entry name" value="BBP2"/>
</dbReference>
<dbReference type="EMBL" id="MQUA01000013">
    <property type="protein sequence ID" value="PQB07871.1"/>
    <property type="molecule type" value="Genomic_DNA"/>
</dbReference>
<proteinExistence type="predicted"/>
<accession>A0A2S7KZ25</accession>
<dbReference type="SUPFAM" id="SSF56935">
    <property type="entry name" value="Porins"/>
    <property type="match status" value="1"/>
</dbReference>
<evidence type="ECO:0000256" key="1">
    <source>
        <dbReference type="SAM" id="SignalP"/>
    </source>
</evidence>
<name>A0A2S7KZ25_9FLAO</name>
<protein>
    <recommendedName>
        <fullName evidence="4">Porin</fullName>
    </recommendedName>
</protein>
<dbReference type="Proteomes" id="UP000239522">
    <property type="component" value="Unassembled WGS sequence"/>
</dbReference>
<keyword evidence="1" id="KW-0732">Signal</keyword>
<organism evidence="2 3">
    <name type="scientific">Polaribacter filamentus</name>
    <dbReference type="NCBI Taxonomy" id="53483"/>
    <lineage>
        <taxon>Bacteria</taxon>
        <taxon>Pseudomonadati</taxon>
        <taxon>Bacteroidota</taxon>
        <taxon>Flavobacteriia</taxon>
        <taxon>Flavobacteriales</taxon>
        <taxon>Flavobacteriaceae</taxon>
    </lineage>
</organism>
<sequence>MNYEKIILTLLVASSFLATAQETEDTGTFTLSGTVDVYGTTNFTNAPGTPGILIANPENANAFGLGFANTVFAYEKGKAGVVADLAFGPRADDANLAGAINQLYAYYNVSDKVTLTAGQFNTFLGYEVINPSANFNYTVSYLFNAGPFSHTGIKMNYAASEDLSFMLALTNAHALSSADGNAADATQFGAQIGYKGQYLNFISGAIDDASAKDYIFLDYTGGFDLSDSFYVGLNAAYVNSNNDDAGYYGAALYLQNKFSDKFSLGLRPEIFTATSGAGDSSVTAFTVTSNVNLTSNLKFITDLRFDNSDDYIIEAFPTEKSVTALTIAAVYSF</sequence>
<comment type="caution">
    <text evidence="2">The sequence shown here is derived from an EMBL/GenBank/DDBJ whole genome shotgun (WGS) entry which is preliminary data.</text>
</comment>
<evidence type="ECO:0000313" key="3">
    <source>
        <dbReference type="Proteomes" id="UP000239522"/>
    </source>
</evidence>
<feature type="signal peptide" evidence="1">
    <location>
        <begin position="1"/>
        <end position="20"/>
    </location>
</feature>
<gene>
    <name evidence="2" type="ORF">BST83_12445</name>
</gene>
<dbReference type="Pfam" id="PF07642">
    <property type="entry name" value="BBP2"/>
    <property type="match status" value="1"/>
</dbReference>
<dbReference type="OrthoDB" id="1114561at2"/>
<feature type="chain" id="PRO_5015406569" description="Porin" evidence="1">
    <location>
        <begin position="21"/>
        <end position="333"/>
    </location>
</feature>
<evidence type="ECO:0000313" key="2">
    <source>
        <dbReference type="EMBL" id="PQB07871.1"/>
    </source>
</evidence>
<keyword evidence="3" id="KW-1185">Reference proteome</keyword>
<dbReference type="AlphaFoldDB" id="A0A2S7KZ25"/>